<dbReference type="Proteomes" id="UP001303760">
    <property type="component" value="Unassembled WGS sequence"/>
</dbReference>
<feature type="region of interest" description="Disordered" evidence="1">
    <location>
        <begin position="1"/>
        <end position="25"/>
    </location>
</feature>
<evidence type="ECO:0000313" key="2">
    <source>
        <dbReference type="EMBL" id="KAK4236409.1"/>
    </source>
</evidence>
<dbReference type="AlphaFoldDB" id="A0AAN7C6Q2"/>
<evidence type="ECO:0000256" key="1">
    <source>
        <dbReference type="SAM" id="MobiDB-lite"/>
    </source>
</evidence>
<accession>A0AAN7C6Q2</accession>
<comment type="caution">
    <text evidence="2">The sequence shown here is derived from an EMBL/GenBank/DDBJ whole genome shotgun (WGS) entry which is preliminary data.</text>
</comment>
<evidence type="ECO:0000313" key="3">
    <source>
        <dbReference type="Proteomes" id="UP001303760"/>
    </source>
</evidence>
<organism evidence="2 3">
    <name type="scientific">Achaetomium macrosporum</name>
    <dbReference type="NCBI Taxonomy" id="79813"/>
    <lineage>
        <taxon>Eukaryota</taxon>
        <taxon>Fungi</taxon>
        <taxon>Dikarya</taxon>
        <taxon>Ascomycota</taxon>
        <taxon>Pezizomycotina</taxon>
        <taxon>Sordariomycetes</taxon>
        <taxon>Sordariomycetidae</taxon>
        <taxon>Sordariales</taxon>
        <taxon>Chaetomiaceae</taxon>
        <taxon>Achaetomium</taxon>
    </lineage>
</organism>
<proteinExistence type="predicted"/>
<reference evidence="2" key="2">
    <citation type="submission" date="2023-05" db="EMBL/GenBank/DDBJ databases">
        <authorList>
            <consortium name="Lawrence Berkeley National Laboratory"/>
            <person name="Steindorff A."/>
            <person name="Hensen N."/>
            <person name="Bonometti L."/>
            <person name="Westerberg I."/>
            <person name="Brannstrom I.O."/>
            <person name="Guillou S."/>
            <person name="Cros-Aarteil S."/>
            <person name="Calhoun S."/>
            <person name="Haridas S."/>
            <person name="Kuo A."/>
            <person name="Mondo S."/>
            <person name="Pangilinan J."/>
            <person name="Riley R."/>
            <person name="Labutti K."/>
            <person name="Andreopoulos B."/>
            <person name="Lipzen A."/>
            <person name="Chen C."/>
            <person name="Yanf M."/>
            <person name="Daum C."/>
            <person name="Ng V."/>
            <person name="Clum A."/>
            <person name="Ohm R."/>
            <person name="Martin F."/>
            <person name="Silar P."/>
            <person name="Natvig D."/>
            <person name="Lalanne C."/>
            <person name="Gautier V."/>
            <person name="Ament-Velasquez S.L."/>
            <person name="Kruys A."/>
            <person name="Hutchinson M.I."/>
            <person name="Powell A.J."/>
            <person name="Barry K."/>
            <person name="Miller A.N."/>
            <person name="Grigoriev I.V."/>
            <person name="Debuchy R."/>
            <person name="Gladieux P."/>
            <person name="Thoren M.H."/>
            <person name="Johannesson H."/>
        </authorList>
    </citation>
    <scope>NUCLEOTIDE SEQUENCE</scope>
    <source>
        <strain evidence="2">CBS 532.94</strain>
    </source>
</reference>
<name>A0AAN7C6Q2_9PEZI</name>
<sequence length="762" mass="85085">MPHRRKRTHVGAQLHDTAPTPSKRRRVADVIDLSSESGSFEVLESRHGVAADNGRDSENASRPRRPMGLFARLQEDAFCDLKRDICIELNGLRQPSEAWDETTEEALRDALRQWVEQGKALRRTNHLYYRLDNKYSRIYDPPKNRYKPPVFVGRDRAVVDVLGKLTGDLPLEIFIAVLEREDTIDSVRSFLTRSLIDLQGREIASDIPVDDQNWVQAELPSLTALAPDCEAGSGCEMAVLLVPRDSVVDFLMQCIDAPAALSNRYPLLAQGINGLIEYFGAQMALPESSDRMLPVFKEFCARLWQFGGAKGLSFLPRDAIENLLKAVIHTKDWAFVELAACRLGPSPPFPFFIWVVQEVDCGRLGLVEIEKSVVTRFAFKIAADAALIKPEDFASFWLPFLGHLLEVHEKRGIPLPTARYRHLFAAILEAYLARCVGSLPSVKWDPKFRKVFCACMICQLFNCFLKSSATAASFTSATPSDIYHIKKCLVPYGYKSHRCRFTMEDGVMVVRKCEEADEKSRQIWAAKVAKAKVELTKLKWKPALRTILRGDYSGIFDFRPDQEPKQSSPVAIESLAASGKETPPLDAAEPPFFTPPRSPSHVACKPSGSSYPSNLERFTASTVNRAASHPAGLNGYTLFAAELEERQRDLRLPEFTTPDLVQRWKGLTDSSRQYYTVKAASLRSSAVTETSSPAIPNRYGGPINKRGWRTTCVKQRFGETQAACFDPNVPARRSCDSATVSAVPRCLGPHFLKPAQLSPAST</sequence>
<reference evidence="2" key="1">
    <citation type="journal article" date="2023" name="Mol. Phylogenet. Evol.">
        <title>Genome-scale phylogeny and comparative genomics of the fungal order Sordariales.</title>
        <authorList>
            <person name="Hensen N."/>
            <person name="Bonometti L."/>
            <person name="Westerberg I."/>
            <person name="Brannstrom I.O."/>
            <person name="Guillou S."/>
            <person name="Cros-Aarteil S."/>
            <person name="Calhoun S."/>
            <person name="Haridas S."/>
            <person name="Kuo A."/>
            <person name="Mondo S."/>
            <person name="Pangilinan J."/>
            <person name="Riley R."/>
            <person name="LaButti K."/>
            <person name="Andreopoulos B."/>
            <person name="Lipzen A."/>
            <person name="Chen C."/>
            <person name="Yan M."/>
            <person name="Daum C."/>
            <person name="Ng V."/>
            <person name="Clum A."/>
            <person name="Steindorff A."/>
            <person name="Ohm R.A."/>
            <person name="Martin F."/>
            <person name="Silar P."/>
            <person name="Natvig D.O."/>
            <person name="Lalanne C."/>
            <person name="Gautier V."/>
            <person name="Ament-Velasquez S.L."/>
            <person name="Kruys A."/>
            <person name="Hutchinson M.I."/>
            <person name="Powell A.J."/>
            <person name="Barry K."/>
            <person name="Miller A.N."/>
            <person name="Grigoriev I.V."/>
            <person name="Debuchy R."/>
            <person name="Gladieux P."/>
            <person name="Hiltunen Thoren M."/>
            <person name="Johannesson H."/>
        </authorList>
    </citation>
    <scope>NUCLEOTIDE SEQUENCE</scope>
    <source>
        <strain evidence="2">CBS 532.94</strain>
    </source>
</reference>
<gene>
    <name evidence="2" type="ORF">C8A03DRAFT_35684</name>
</gene>
<feature type="region of interest" description="Disordered" evidence="1">
    <location>
        <begin position="44"/>
        <end position="66"/>
    </location>
</feature>
<dbReference type="EMBL" id="MU860194">
    <property type="protein sequence ID" value="KAK4236409.1"/>
    <property type="molecule type" value="Genomic_DNA"/>
</dbReference>
<protein>
    <submittedName>
        <fullName evidence="2">Uncharacterized protein</fullName>
    </submittedName>
</protein>
<keyword evidence="3" id="KW-1185">Reference proteome</keyword>
<feature type="compositionally biased region" description="Basic and acidic residues" evidence="1">
    <location>
        <begin position="44"/>
        <end position="61"/>
    </location>
</feature>